<dbReference type="EMBL" id="UOFF01000408">
    <property type="protein sequence ID" value="VAW57516.1"/>
    <property type="molecule type" value="Genomic_DNA"/>
</dbReference>
<proteinExistence type="predicted"/>
<feature type="region of interest" description="Disordered" evidence="1">
    <location>
        <begin position="40"/>
        <end position="68"/>
    </location>
</feature>
<organism evidence="2">
    <name type="scientific">hydrothermal vent metagenome</name>
    <dbReference type="NCBI Taxonomy" id="652676"/>
    <lineage>
        <taxon>unclassified sequences</taxon>
        <taxon>metagenomes</taxon>
        <taxon>ecological metagenomes</taxon>
    </lineage>
</organism>
<dbReference type="Pfam" id="PF10116">
    <property type="entry name" value="Host_attach"/>
    <property type="match status" value="1"/>
</dbReference>
<evidence type="ECO:0000313" key="2">
    <source>
        <dbReference type="EMBL" id="VAW57516.1"/>
    </source>
</evidence>
<protein>
    <recommendedName>
        <fullName evidence="3">Host attachment protein</fullName>
    </recommendedName>
</protein>
<gene>
    <name evidence="2" type="ORF">MNBD_GAMMA07-340</name>
</gene>
<accession>A0A3B0XMF8</accession>
<dbReference type="AlphaFoldDB" id="A0A3B0XMF8"/>
<evidence type="ECO:0000256" key="1">
    <source>
        <dbReference type="SAM" id="MobiDB-lite"/>
    </source>
</evidence>
<feature type="compositionally biased region" description="Basic and acidic residues" evidence="1">
    <location>
        <begin position="40"/>
        <end position="54"/>
    </location>
</feature>
<sequence length="148" mass="16739">MKNRMTMVADSTRARIFNLSSDHLELQEIEDIVHPEGRLHNRDISSDLPGKDKGINGSGGHAYSNKISPTEHERNEFAKRVATYLDDARKANKISKLLLIVAPRFLGELRSHLSSETSKIIIFELNKNLARQNIDAIKKYIPRPYACG</sequence>
<reference evidence="2" key="1">
    <citation type="submission" date="2018-06" db="EMBL/GenBank/DDBJ databases">
        <authorList>
            <person name="Zhirakovskaya E."/>
        </authorList>
    </citation>
    <scope>NUCLEOTIDE SEQUENCE</scope>
</reference>
<evidence type="ECO:0008006" key="3">
    <source>
        <dbReference type="Google" id="ProtNLM"/>
    </source>
</evidence>
<name>A0A3B0XMF8_9ZZZZ</name>
<dbReference type="InterPro" id="IPR019291">
    <property type="entry name" value="Host_attachment_protein"/>
</dbReference>